<proteinExistence type="predicted"/>
<evidence type="ECO:0000256" key="3">
    <source>
        <dbReference type="SAM" id="Coils"/>
    </source>
</evidence>
<dbReference type="InterPro" id="IPR001611">
    <property type="entry name" value="Leu-rich_rpt"/>
</dbReference>
<dbReference type="AlphaFoldDB" id="A0E2R1"/>
<dbReference type="Proteomes" id="UP000000600">
    <property type="component" value="Unassembled WGS sequence"/>
</dbReference>
<dbReference type="PROSITE" id="PS51450">
    <property type="entry name" value="LRR"/>
    <property type="match status" value="4"/>
</dbReference>
<dbReference type="STRING" id="5888.A0E2R1"/>
<dbReference type="KEGG" id="ptm:GSPATT00022750001"/>
<dbReference type="eggNOG" id="KOG0531">
    <property type="taxonomic scope" value="Eukaryota"/>
</dbReference>
<name>A0E2R1_PARTE</name>
<feature type="coiled-coil region" evidence="3">
    <location>
        <begin position="261"/>
        <end position="353"/>
    </location>
</feature>
<keyword evidence="5" id="KW-1185">Reference proteome</keyword>
<dbReference type="InterPro" id="IPR050576">
    <property type="entry name" value="Cilia_flagella_integrity"/>
</dbReference>
<dbReference type="Pfam" id="PF14580">
    <property type="entry name" value="LRR_9"/>
    <property type="match status" value="1"/>
</dbReference>
<dbReference type="PANTHER" id="PTHR45973:SF35">
    <property type="entry name" value="LEUCINE-RICH REPEAT-CONTAINING PROTEIN 43"/>
    <property type="match status" value="1"/>
</dbReference>
<dbReference type="InterPro" id="IPR032675">
    <property type="entry name" value="LRR_dom_sf"/>
</dbReference>
<dbReference type="HOGENOM" id="CLU_567997_0_0_1"/>
<reference evidence="4 5" key="1">
    <citation type="journal article" date="2006" name="Nature">
        <title>Global trends of whole-genome duplications revealed by the ciliate Paramecium tetraurelia.</title>
        <authorList>
            <consortium name="Genoscope"/>
            <person name="Aury J.-M."/>
            <person name="Jaillon O."/>
            <person name="Duret L."/>
            <person name="Noel B."/>
            <person name="Jubin C."/>
            <person name="Porcel B.M."/>
            <person name="Segurens B."/>
            <person name="Daubin V."/>
            <person name="Anthouard V."/>
            <person name="Aiach N."/>
            <person name="Arnaiz O."/>
            <person name="Billaut A."/>
            <person name="Beisson J."/>
            <person name="Blanc I."/>
            <person name="Bouhouche K."/>
            <person name="Camara F."/>
            <person name="Duharcourt S."/>
            <person name="Guigo R."/>
            <person name="Gogendeau D."/>
            <person name="Katinka M."/>
            <person name="Keller A.-M."/>
            <person name="Kissmehl R."/>
            <person name="Klotz C."/>
            <person name="Koll F."/>
            <person name="Le Moue A."/>
            <person name="Lepere C."/>
            <person name="Malinsky S."/>
            <person name="Nowacki M."/>
            <person name="Nowak J.K."/>
            <person name="Plattner H."/>
            <person name="Poulain J."/>
            <person name="Ruiz F."/>
            <person name="Serrano V."/>
            <person name="Zagulski M."/>
            <person name="Dessen P."/>
            <person name="Betermier M."/>
            <person name="Weissenbach J."/>
            <person name="Scarpelli C."/>
            <person name="Schachter V."/>
            <person name="Sperling L."/>
            <person name="Meyer E."/>
            <person name="Cohen J."/>
            <person name="Wincker P."/>
        </authorList>
    </citation>
    <scope>NUCLEOTIDE SEQUENCE [LARGE SCALE GENOMIC DNA]</scope>
    <source>
        <strain evidence="4 5">Stock d4-2</strain>
    </source>
</reference>
<dbReference type="Pfam" id="PF08182">
    <property type="entry name" value="Pedibin"/>
    <property type="match status" value="1"/>
</dbReference>
<evidence type="ECO:0000313" key="5">
    <source>
        <dbReference type="Proteomes" id="UP000000600"/>
    </source>
</evidence>
<dbReference type="SUPFAM" id="SSF52075">
    <property type="entry name" value="Outer arm dynein light chain 1"/>
    <property type="match status" value="1"/>
</dbReference>
<gene>
    <name evidence="4" type="ORF">GSPATT00022750001</name>
</gene>
<dbReference type="RefSeq" id="XP_001456975.1">
    <property type="nucleotide sequence ID" value="XM_001456938.1"/>
</dbReference>
<keyword evidence="1" id="KW-0433">Leucine-rich repeat</keyword>
<dbReference type="Gene3D" id="3.80.10.10">
    <property type="entry name" value="Ribonuclease Inhibitor"/>
    <property type="match status" value="2"/>
</dbReference>
<keyword evidence="2" id="KW-0677">Repeat</keyword>
<dbReference type="GeneID" id="5042760"/>
<dbReference type="SMART" id="SM00365">
    <property type="entry name" value="LRR_SD22"/>
    <property type="match status" value="4"/>
</dbReference>
<dbReference type="OrthoDB" id="1904536at2759"/>
<organism evidence="4 5">
    <name type="scientific">Paramecium tetraurelia</name>
    <dbReference type="NCBI Taxonomy" id="5888"/>
    <lineage>
        <taxon>Eukaryota</taxon>
        <taxon>Sar</taxon>
        <taxon>Alveolata</taxon>
        <taxon>Ciliophora</taxon>
        <taxon>Intramacronucleata</taxon>
        <taxon>Oligohymenophorea</taxon>
        <taxon>Peniculida</taxon>
        <taxon>Parameciidae</taxon>
        <taxon>Paramecium</taxon>
    </lineage>
</organism>
<protein>
    <submittedName>
        <fullName evidence="4">Uncharacterized protein</fullName>
    </submittedName>
</protein>
<evidence type="ECO:0000256" key="2">
    <source>
        <dbReference type="ARBA" id="ARBA00022737"/>
    </source>
</evidence>
<keyword evidence="3" id="KW-0175">Coiled coil</keyword>
<dbReference type="OMA" id="ISEAWFI"/>
<dbReference type="InParanoid" id="A0E2R1"/>
<sequence length="495" mass="58655">MNKTLERNQNGTVIMNLKNLKIICEREGLYQNPENNDTLYLHFKGFDKIENLEPYFNLVALWLNNNALQKIEGLCQLKKLISLFLNHNLIDKIENVSALQDLVTLNLSHNSIKKIENIASLTKLQNLNLSHNQLTNYESLMEIQDCPSIQNLDLSNNHISYEEPIISIFQSTNIGCLYLKSNSFVRECPNYRKTIVVAIKTLQFLDDKPVTPGERKISEAWFIGGKEAEQQERVSQIEIKREQDHQIYLQTLERQQRGETRNQLLNQQQQLCKEIRQLQIQYFDGEEVDELLEQKENELKNVELELEKYQVDNIAPHQCFLTTKDDEGNVVILNKTEDEAKQIRDRYFNQEMQQINQKFDDNNVEQKLINQQLEPEEEVEEEVEQVYQQPNKKSKFIINLDSAPQIPKIDKKASQLREWKQKREGWTIDHDELLENLLMYHQFNFDAVSDEFKRIMAYEDQDLKYIESDDLRIIWTFIELSKYRNKIPQKLEQIE</sequence>
<dbReference type="PANTHER" id="PTHR45973">
    <property type="entry name" value="PROTEIN PHOSPHATASE 1 REGULATORY SUBUNIT SDS22-RELATED"/>
    <property type="match status" value="1"/>
</dbReference>
<evidence type="ECO:0000256" key="1">
    <source>
        <dbReference type="ARBA" id="ARBA00022614"/>
    </source>
</evidence>
<evidence type="ECO:0000313" key="4">
    <source>
        <dbReference type="EMBL" id="CAK89578.1"/>
    </source>
</evidence>
<accession>A0E2R1</accession>
<dbReference type="EMBL" id="CT868655">
    <property type="protein sequence ID" value="CAK89578.1"/>
    <property type="molecule type" value="Genomic_DNA"/>
</dbReference>